<dbReference type="Pfam" id="PF00676">
    <property type="entry name" value="E1_dh"/>
    <property type="match status" value="1"/>
</dbReference>
<evidence type="ECO:0000313" key="9">
    <source>
        <dbReference type="Proteomes" id="UP000322530"/>
    </source>
</evidence>
<evidence type="ECO:0000256" key="6">
    <source>
        <dbReference type="SAM" id="MobiDB-lite"/>
    </source>
</evidence>
<dbReference type="InterPro" id="IPR011603">
    <property type="entry name" value="2oxoglutarate_DH_E1"/>
</dbReference>
<dbReference type="InterPro" id="IPR005475">
    <property type="entry name" value="Transketolase-like_Pyr-bd"/>
</dbReference>
<dbReference type="AlphaFoldDB" id="A0A5A5TF00"/>
<dbReference type="GO" id="GO:0004591">
    <property type="term" value="F:oxoglutarate dehydrogenase (succinyl-transferring) activity"/>
    <property type="evidence" value="ECO:0007669"/>
    <property type="project" value="UniProtKB-EC"/>
</dbReference>
<protein>
    <recommendedName>
        <fullName evidence="2">oxoglutarate dehydrogenase (succinyl-transferring)</fullName>
        <ecNumber evidence="2">1.2.4.2</ecNumber>
    </recommendedName>
</protein>
<dbReference type="SMART" id="SM00861">
    <property type="entry name" value="Transket_pyr"/>
    <property type="match status" value="1"/>
</dbReference>
<dbReference type="Gene3D" id="3.40.50.970">
    <property type="match status" value="1"/>
</dbReference>
<dbReference type="NCBIfam" id="TIGR00239">
    <property type="entry name" value="2oxo_dh_E1"/>
    <property type="match status" value="1"/>
</dbReference>
<evidence type="ECO:0000256" key="4">
    <source>
        <dbReference type="ARBA" id="ARBA00023052"/>
    </source>
</evidence>
<organism evidence="8 9">
    <name type="scientific">Dictyobacter arantiisoli</name>
    <dbReference type="NCBI Taxonomy" id="2014874"/>
    <lineage>
        <taxon>Bacteria</taxon>
        <taxon>Bacillati</taxon>
        <taxon>Chloroflexota</taxon>
        <taxon>Ktedonobacteria</taxon>
        <taxon>Ktedonobacterales</taxon>
        <taxon>Dictyobacteraceae</taxon>
        <taxon>Dictyobacter</taxon>
    </lineage>
</organism>
<comment type="catalytic activity">
    <reaction evidence="5">
        <text>N(6)-[(R)-lipoyl]-L-lysyl-[protein] + 2-oxoglutarate + H(+) = N(6)-[(R)-S(8)-succinyldihydrolipoyl]-L-lysyl-[protein] + CO2</text>
        <dbReference type="Rhea" id="RHEA:12188"/>
        <dbReference type="Rhea" id="RHEA-COMP:10474"/>
        <dbReference type="Rhea" id="RHEA-COMP:20092"/>
        <dbReference type="ChEBI" id="CHEBI:15378"/>
        <dbReference type="ChEBI" id="CHEBI:16526"/>
        <dbReference type="ChEBI" id="CHEBI:16810"/>
        <dbReference type="ChEBI" id="CHEBI:83099"/>
        <dbReference type="ChEBI" id="CHEBI:83120"/>
        <dbReference type="EC" id="1.2.4.2"/>
    </reaction>
</comment>
<comment type="caution">
    <text evidence="8">The sequence shown here is derived from an EMBL/GenBank/DDBJ whole genome shotgun (WGS) entry which is preliminary data.</text>
</comment>
<reference evidence="8 9" key="1">
    <citation type="submission" date="2019-01" db="EMBL/GenBank/DDBJ databases">
        <title>Draft genome sequence of Dictyobacter sp. Uno17.</title>
        <authorList>
            <person name="Wang C.M."/>
            <person name="Zheng Y."/>
            <person name="Sakai Y."/>
            <person name="Abe K."/>
            <person name="Yokota A."/>
            <person name="Yabe S."/>
        </authorList>
    </citation>
    <scope>NUCLEOTIDE SEQUENCE [LARGE SCALE GENOMIC DNA]</scope>
    <source>
        <strain evidence="8 9">Uno17</strain>
    </source>
</reference>
<dbReference type="PANTHER" id="PTHR23152">
    <property type="entry name" value="2-OXOGLUTARATE DEHYDROGENASE"/>
    <property type="match status" value="1"/>
</dbReference>
<dbReference type="Gene3D" id="3.40.50.11610">
    <property type="entry name" value="Multifunctional 2-oxoglutarate metabolism enzyme, C-terminal domain"/>
    <property type="match status" value="1"/>
</dbReference>
<dbReference type="RefSeq" id="WP_149402424.1">
    <property type="nucleotide sequence ID" value="NZ_BIXY01000044.1"/>
</dbReference>
<dbReference type="InterPro" id="IPR031717">
    <property type="entry name" value="ODO-1/KGD_C"/>
</dbReference>
<keyword evidence="3" id="KW-0560">Oxidoreductase</keyword>
<dbReference type="Gene3D" id="3.40.50.12470">
    <property type="match status" value="1"/>
</dbReference>
<evidence type="ECO:0000256" key="1">
    <source>
        <dbReference type="ARBA" id="ARBA00001964"/>
    </source>
</evidence>
<evidence type="ECO:0000256" key="2">
    <source>
        <dbReference type="ARBA" id="ARBA00012280"/>
    </source>
</evidence>
<dbReference type="OrthoDB" id="9759785at2"/>
<feature type="region of interest" description="Disordered" evidence="6">
    <location>
        <begin position="46"/>
        <end position="69"/>
    </location>
</feature>
<dbReference type="FunFam" id="3.40.50.11610:FF:000002">
    <property type="entry name" value="2-oxoglutarate dehydrogenase E1 component"/>
    <property type="match status" value="1"/>
</dbReference>
<feature type="compositionally biased region" description="Polar residues" evidence="6">
    <location>
        <begin position="51"/>
        <end position="60"/>
    </location>
</feature>
<evidence type="ECO:0000313" key="8">
    <source>
        <dbReference type="EMBL" id="GCF09484.1"/>
    </source>
</evidence>
<dbReference type="FunFam" id="3.40.50.970:FF:000036">
    <property type="entry name" value="2-oxoglutarate dehydrogenase E1 component"/>
    <property type="match status" value="1"/>
</dbReference>
<keyword evidence="9" id="KW-1185">Reference proteome</keyword>
<keyword evidence="4" id="KW-0786">Thiamine pyrophosphate</keyword>
<dbReference type="NCBIfam" id="NF006914">
    <property type="entry name" value="PRK09404.1"/>
    <property type="match status" value="1"/>
</dbReference>
<dbReference type="PANTHER" id="PTHR23152:SF4">
    <property type="entry name" value="2-OXOADIPATE DEHYDROGENASE COMPLEX COMPONENT E1"/>
    <property type="match status" value="1"/>
</dbReference>
<dbReference type="SUPFAM" id="SSF52518">
    <property type="entry name" value="Thiamin diphosphate-binding fold (THDP-binding)"/>
    <property type="match status" value="2"/>
</dbReference>
<sequence length="953" mass="105904">MQNLESYYGPNAGYVLELFERYQQDPASVDAATRAIFETWTPEDVADASLQKKQSTQDTAKPSIDHENTPAFSRNQVVKIVAASTYAHALREKGHLGAHLDPLGSEPLGDPALKPETYGLTKEDLEQLSPKAIGGHSAEGVENALEAIDALKGMYSGTISYEFDQVKSPDERRWLRDAVGLNLYHRDPSVAGARKFLKRLTQVETFERYLHQTFAGQKRFSIEGMDMLLPMLDEIIGGAIDSETKEVVIGMAHRGRLNVLAHVLGKPYAAILAEFSHSKHEEGIPLTDSFGYGWTGDVKYHLGAEHIFGEGAAVDLKVVLPPNPSHLEFINPVVEGIARASQEIRIVAGAPLQDVDKTLPILIHGDAAFPGEGVVAETMNLWHLRGYWVGGTIHIIANNQLGFTTDPEDSRSTPFASDLAKGFSIPIIHVNAEDPYACLTAVRIAHAYRDQFHKDVLIDLVGYRRWGHNEGDEPAFTQPKMYDIIRAHPTVREIYARMLVKQGLIQQEEVDELVVEAMATLEQAKQEADSGAYAVEERPDPKRKRQKPVLATATEVPAEQIRAYNEELLSWPKSFTPHPKLARILQRRATTLGPEGGIDWGQAEALAFASILADGTPIRLTGQDVERGTFSHRNAVLHNTDNNEIYIPLQHLVDSQASFSIYNSPLSEVGALGFEYGYSIHAPDTLVLWEAQFGDFSNVAQVIIDQFIASGRAKWKQNSSLVLLLPHGYEGQGPEHSSARLERYLQLAAQDNWRVANCSTAAQYYHLLRLQAHNLKTYPRPLVIMSPKALLRNAQSASHLEDLAQGSFQPVIDDQKARRQADEVRRIVLCTGKIAIDLLAHNSHAHNEGIAIVRVEMLYPFPGEEIKRILNTYPNAHEVVWVQEEPRNMGAWSYMLPRLSEIVAPTVTVNIISRPERSSPAAGFWDLYIAEQEQIVAEASHLPLKQPGGNYVH</sequence>
<dbReference type="Pfam" id="PF02779">
    <property type="entry name" value="Transket_pyr"/>
    <property type="match status" value="1"/>
</dbReference>
<dbReference type="InterPro" id="IPR001017">
    <property type="entry name" value="DH_E1"/>
</dbReference>
<dbReference type="InterPro" id="IPR042179">
    <property type="entry name" value="KGD_C_sf"/>
</dbReference>
<accession>A0A5A5TF00</accession>
<dbReference type="EMBL" id="BIXY01000044">
    <property type="protein sequence ID" value="GCF09484.1"/>
    <property type="molecule type" value="Genomic_DNA"/>
</dbReference>
<evidence type="ECO:0000256" key="3">
    <source>
        <dbReference type="ARBA" id="ARBA00023002"/>
    </source>
</evidence>
<proteinExistence type="predicted"/>
<dbReference type="InterPro" id="IPR029061">
    <property type="entry name" value="THDP-binding"/>
</dbReference>
<dbReference type="Proteomes" id="UP000322530">
    <property type="component" value="Unassembled WGS sequence"/>
</dbReference>
<evidence type="ECO:0000259" key="7">
    <source>
        <dbReference type="SMART" id="SM00861"/>
    </source>
</evidence>
<feature type="domain" description="Transketolase-like pyrimidine-binding" evidence="7">
    <location>
        <begin position="598"/>
        <end position="793"/>
    </location>
</feature>
<gene>
    <name evidence="8" type="ORF">KDI_30480</name>
</gene>
<dbReference type="GO" id="GO:0045252">
    <property type="term" value="C:oxoglutarate dehydrogenase complex"/>
    <property type="evidence" value="ECO:0007669"/>
    <property type="project" value="TreeGrafter"/>
</dbReference>
<dbReference type="InterPro" id="IPR032106">
    <property type="entry name" value="2-oxogl_dehyd_N"/>
</dbReference>
<name>A0A5A5TF00_9CHLR</name>
<dbReference type="Gene3D" id="1.10.287.1150">
    <property type="entry name" value="TPP helical domain"/>
    <property type="match status" value="1"/>
</dbReference>
<dbReference type="PIRSF" id="PIRSF000157">
    <property type="entry name" value="Oxoglu_dh_E1"/>
    <property type="match status" value="1"/>
</dbReference>
<feature type="region of interest" description="Disordered" evidence="6">
    <location>
        <begin position="528"/>
        <end position="551"/>
    </location>
</feature>
<dbReference type="NCBIfam" id="NF008907">
    <property type="entry name" value="PRK12270.1"/>
    <property type="match status" value="1"/>
</dbReference>
<dbReference type="GO" id="GO:0006099">
    <property type="term" value="P:tricarboxylic acid cycle"/>
    <property type="evidence" value="ECO:0007669"/>
    <property type="project" value="TreeGrafter"/>
</dbReference>
<dbReference type="Pfam" id="PF16078">
    <property type="entry name" value="2-oxogl_dehyd_N"/>
    <property type="match status" value="1"/>
</dbReference>
<evidence type="ECO:0000256" key="5">
    <source>
        <dbReference type="ARBA" id="ARBA00051911"/>
    </source>
</evidence>
<dbReference type="Pfam" id="PF16870">
    <property type="entry name" value="OxoGdeHyase_C"/>
    <property type="match status" value="1"/>
</dbReference>
<dbReference type="CDD" id="cd02016">
    <property type="entry name" value="TPP_E1_OGDC_like"/>
    <property type="match status" value="1"/>
</dbReference>
<comment type="cofactor">
    <cofactor evidence="1">
        <name>thiamine diphosphate</name>
        <dbReference type="ChEBI" id="CHEBI:58937"/>
    </cofactor>
</comment>
<dbReference type="GO" id="GO:0005829">
    <property type="term" value="C:cytosol"/>
    <property type="evidence" value="ECO:0007669"/>
    <property type="project" value="TreeGrafter"/>
</dbReference>
<dbReference type="GO" id="GO:0030976">
    <property type="term" value="F:thiamine pyrophosphate binding"/>
    <property type="evidence" value="ECO:0007669"/>
    <property type="project" value="InterPro"/>
</dbReference>
<dbReference type="EC" id="1.2.4.2" evidence="2"/>